<reference evidence="3" key="1">
    <citation type="journal article" date="2012" name="BMC Genomics">
        <title>Development and validation of genic-SSR markers in sesame by RNA-seq.</title>
        <authorList>
            <person name="Zhang H."/>
            <person name="Wei L."/>
            <person name="Miao H."/>
            <person name="Zhang T."/>
            <person name="Wang C."/>
        </authorList>
    </citation>
    <scope>NUCLEOTIDE SEQUENCE</scope>
</reference>
<feature type="region of interest" description="Disordered" evidence="1">
    <location>
        <begin position="19"/>
        <end position="38"/>
    </location>
</feature>
<dbReference type="PANTHER" id="PTHR37721">
    <property type="entry name" value="OS05G0464200 PROTEIN"/>
    <property type="match status" value="1"/>
</dbReference>
<gene>
    <name evidence="3" type="primary">LOC110012598</name>
</gene>
<evidence type="ECO:0000256" key="1">
    <source>
        <dbReference type="SAM" id="MobiDB-lite"/>
    </source>
</evidence>
<dbReference type="AlphaFoldDB" id="A0A8M8V8X0"/>
<accession>A0A8M8V8X0</accession>
<organism evidence="2 3">
    <name type="scientific">Sesamum indicum</name>
    <name type="common">Oriental sesame</name>
    <name type="synonym">Sesamum orientale</name>
    <dbReference type="NCBI Taxonomy" id="4182"/>
    <lineage>
        <taxon>Eukaryota</taxon>
        <taxon>Viridiplantae</taxon>
        <taxon>Streptophyta</taxon>
        <taxon>Embryophyta</taxon>
        <taxon>Tracheophyta</taxon>
        <taxon>Spermatophyta</taxon>
        <taxon>Magnoliopsida</taxon>
        <taxon>eudicotyledons</taxon>
        <taxon>Gunneridae</taxon>
        <taxon>Pentapetalae</taxon>
        <taxon>asterids</taxon>
        <taxon>lamiids</taxon>
        <taxon>Lamiales</taxon>
        <taxon>Pedaliaceae</taxon>
        <taxon>Sesamum</taxon>
    </lineage>
</organism>
<dbReference type="OrthoDB" id="1729447at2759"/>
<feature type="region of interest" description="Disordered" evidence="1">
    <location>
        <begin position="64"/>
        <end position="88"/>
    </location>
</feature>
<dbReference type="Proteomes" id="UP000504604">
    <property type="component" value="Linkage group LG9"/>
</dbReference>
<dbReference type="RefSeq" id="XP_020552536.1">
    <property type="nucleotide sequence ID" value="XM_020696877.1"/>
</dbReference>
<dbReference type="GeneID" id="110012598"/>
<dbReference type="PANTHER" id="PTHR37721:SF1">
    <property type="entry name" value="OS05G0464200 PROTEIN"/>
    <property type="match status" value="1"/>
</dbReference>
<evidence type="ECO:0000313" key="3">
    <source>
        <dbReference type="RefSeq" id="XP_020552536.1"/>
    </source>
</evidence>
<evidence type="ECO:0000313" key="2">
    <source>
        <dbReference type="Proteomes" id="UP000504604"/>
    </source>
</evidence>
<proteinExistence type="predicted"/>
<reference evidence="3" key="2">
    <citation type="submission" date="2025-08" db="UniProtKB">
        <authorList>
            <consortium name="RefSeq"/>
        </authorList>
    </citation>
    <scope>IDENTIFICATION</scope>
</reference>
<dbReference type="KEGG" id="sind:110012598"/>
<keyword evidence="2" id="KW-1185">Reference proteome</keyword>
<sequence>MCFFTSSLIDHINFMATAPTAPLPGKNKEGDTTLPPKRGRVKAQIFASLAGTVSSLASKAISKIGIGGGGGDSSTTTSEPPSAYASDG</sequence>
<protein>
    <submittedName>
        <fullName evidence="3">Uncharacterized protein LOC110012598</fullName>
    </submittedName>
</protein>
<name>A0A8M8V8X0_SESIN</name>